<feature type="region of interest" description="Disordered" evidence="1">
    <location>
        <begin position="1"/>
        <end position="80"/>
    </location>
</feature>
<name>A0A517KW93_9PEZI</name>
<dbReference type="AlphaFoldDB" id="A0A517KW93"/>
<dbReference type="OrthoDB" id="3050608at2759"/>
<feature type="compositionally biased region" description="Basic and acidic residues" evidence="1">
    <location>
        <begin position="69"/>
        <end position="80"/>
    </location>
</feature>
<accession>A0A517KW93</accession>
<protein>
    <recommendedName>
        <fullName evidence="4">DNA damage-responsive protein 48</fullName>
    </recommendedName>
</protein>
<proteinExistence type="predicted"/>
<organism evidence="2 3">
    <name type="scientific">Venturia effusa</name>
    <dbReference type="NCBI Taxonomy" id="50376"/>
    <lineage>
        <taxon>Eukaryota</taxon>
        <taxon>Fungi</taxon>
        <taxon>Dikarya</taxon>
        <taxon>Ascomycota</taxon>
        <taxon>Pezizomycotina</taxon>
        <taxon>Dothideomycetes</taxon>
        <taxon>Pleosporomycetidae</taxon>
        <taxon>Venturiales</taxon>
        <taxon>Venturiaceae</taxon>
        <taxon>Venturia</taxon>
    </lineage>
</organism>
<feature type="compositionally biased region" description="Basic and acidic residues" evidence="1">
    <location>
        <begin position="125"/>
        <end position="135"/>
    </location>
</feature>
<evidence type="ECO:0000313" key="2">
    <source>
        <dbReference type="EMBL" id="QDS67641.1"/>
    </source>
</evidence>
<evidence type="ECO:0000313" key="3">
    <source>
        <dbReference type="Proteomes" id="UP000316270"/>
    </source>
</evidence>
<dbReference type="PANTHER" id="PTHR40462">
    <property type="entry name" value="CHROMOSOME 1, WHOLE GENOME SHOTGUN SEQUENCE"/>
    <property type="match status" value="1"/>
</dbReference>
<feature type="compositionally biased region" description="Low complexity" evidence="1">
    <location>
        <begin position="21"/>
        <end position="48"/>
    </location>
</feature>
<evidence type="ECO:0000256" key="1">
    <source>
        <dbReference type="SAM" id="MobiDB-lite"/>
    </source>
</evidence>
<feature type="region of interest" description="Disordered" evidence="1">
    <location>
        <begin position="115"/>
        <end position="135"/>
    </location>
</feature>
<dbReference type="PANTHER" id="PTHR40462:SF1">
    <property type="entry name" value="EXPRESSED PROTEIN"/>
    <property type="match status" value="1"/>
</dbReference>
<gene>
    <name evidence="2" type="ORF">FKW77_004597</name>
</gene>
<sequence length="135" mass="14486">MDFLKQAQEAAGKYTGGQGQQQGQQNTSQSTSSYSQGQGQGQGQQSSSSGGGFLGGITDKFNTAAGGGRESEKNEDMLDKGIDFVQEKFLGQGPQDNESALEQAKDEKISDFIRGQYKSTTGKDIPIKDKETRFD</sequence>
<dbReference type="EMBL" id="CP042185">
    <property type="protein sequence ID" value="QDS67641.1"/>
    <property type="molecule type" value="Genomic_DNA"/>
</dbReference>
<dbReference type="Proteomes" id="UP000316270">
    <property type="component" value="Chromosome 1"/>
</dbReference>
<keyword evidence="3" id="KW-1185">Reference proteome</keyword>
<evidence type="ECO:0008006" key="4">
    <source>
        <dbReference type="Google" id="ProtNLM"/>
    </source>
</evidence>
<reference evidence="2 3" key="1">
    <citation type="submission" date="2019-07" db="EMBL/GenBank/DDBJ databases">
        <title>Finished genome of Venturia effusa.</title>
        <authorList>
            <person name="Young C.A."/>
            <person name="Cox M.P."/>
            <person name="Ganley A.R.D."/>
            <person name="David W.J."/>
        </authorList>
    </citation>
    <scope>NUCLEOTIDE SEQUENCE [LARGE SCALE GENOMIC DNA]</scope>
    <source>
        <strain evidence="3">albino</strain>
    </source>
</reference>